<keyword evidence="4 6" id="KW-1133">Transmembrane helix</keyword>
<evidence type="ECO:0000256" key="3">
    <source>
        <dbReference type="ARBA" id="ARBA00022692"/>
    </source>
</evidence>
<evidence type="ECO:0000313" key="8">
    <source>
        <dbReference type="Proteomes" id="UP000607197"/>
    </source>
</evidence>
<evidence type="ECO:0000256" key="5">
    <source>
        <dbReference type="ARBA" id="ARBA00023136"/>
    </source>
</evidence>
<sequence length="440" mass="44101">MRASGTLDTVNRPLRRAGAYALLSLLALAAPTLGRLAAVPFAAVAVAAYFVTDGRAFDLFAYPWDERAGRLETLLGFSLAATGLSVVYSVGSFDLPLAVYVATLLAVGFGDLGRVLALDSVEDEAAGAAGFGVLGFAAATAGQLAVAQSRPAIAVFLAASGVLLAALLRSVFTEKDDPLVILSVALLLWLFADLHPDVGAVRVGVAIAATVVFGYLSYATGAASVAGMLTGVFLGLLAVVLGGYGWFVVLMAFFGVGGLSTKFRYDEKTDRGVAEGNSGARGTGNVLGNSAAALAALLLYAASPGLPVPSDVFLFAFAASVATALADTLSSEIGGLYGPPRLITTLEPVDPGTDGAVTWQGELAGLAGAALIALLALALTPLDAVDAVVVLVGGIAGMTMDSLAGATIEGDRLGNQSVNFLATLTGGVAGGLLALAFGLA</sequence>
<dbReference type="EMBL" id="BMPG01000001">
    <property type="protein sequence ID" value="GGL51313.1"/>
    <property type="molecule type" value="Genomic_DNA"/>
</dbReference>
<evidence type="ECO:0008006" key="9">
    <source>
        <dbReference type="Google" id="ProtNLM"/>
    </source>
</evidence>
<dbReference type="PANTHER" id="PTHR13353:SF5">
    <property type="entry name" value="TRANSMEMBRANE PROTEIN 19"/>
    <property type="match status" value="1"/>
</dbReference>
<evidence type="ECO:0000256" key="6">
    <source>
        <dbReference type="SAM" id="Phobius"/>
    </source>
</evidence>
<feature type="transmembrane region" description="Helical" evidence="6">
    <location>
        <begin position="232"/>
        <end position="256"/>
    </location>
</feature>
<feature type="transmembrane region" description="Helical" evidence="6">
    <location>
        <begin position="97"/>
        <end position="116"/>
    </location>
</feature>
<dbReference type="GO" id="GO:0016020">
    <property type="term" value="C:membrane"/>
    <property type="evidence" value="ECO:0007669"/>
    <property type="project" value="UniProtKB-SubCell"/>
</dbReference>
<gene>
    <name evidence="7" type="ORF">GCM10009039_07010</name>
</gene>
<reference evidence="7" key="1">
    <citation type="journal article" date="2014" name="Int. J. Syst. Evol. Microbiol.">
        <title>Complete genome sequence of Corynebacterium casei LMG S-19264T (=DSM 44701T), isolated from a smear-ripened cheese.</title>
        <authorList>
            <consortium name="US DOE Joint Genome Institute (JGI-PGF)"/>
            <person name="Walter F."/>
            <person name="Albersmeier A."/>
            <person name="Kalinowski J."/>
            <person name="Ruckert C."/>
        </authorList>
    </citation>
    <scope>NUCLEOTIDE SEQUENCE</scope>
    <source>
        <strain evidence="7">JCM 19596</strain>
    </source>
</reference>
<reference evidence="7" key="2">
    <citation type="submission" date="2020-09" db="EMBL/GenBank/DDBJ databases">
        <authorList>
            <person name="Sun Q."/>
            <person name="Ohkuma M."/>
        </authorList>
    </citation>
    <scope>NUCLEOTIDE SEQUENCE</scope>
    <source>
        <strain evidence="7">JCM 19596</strain>
    </source>
</reference>
<keyword evidence="5 6" id="KW-0472">Membrane</keyword>
<dbReference type="Pfam" id="PF01940">
    <property type="entry name" value="DUF92"/>
    <property type="match status" value="1"/>
</dbReference>
<feature type="transmembrane region" description="Helical" evidence="6">
    <location>
        <begin position="128"/>
        <end position="146"/>
    </location>
</feature>
<feature type="transmembrane region" description="Helical" evidence="6">
    <location>
        <begin position="388"/>
        <end position="408"/>
    </location>
</feature>
<dbReference type="InterPro" id="IPR002794">
    <property type="entry name" value="DUF92_TMEM19"/>
</dbReference>
<keyword evidence="3 6" id="KW-0812">Transmembrane</keyword>
<comment type="similarity">
    <text evidence="2">Belongs to the TMEM19 family.</text>
</comment>
<evidence type="ECO:0000256" key="2">
    <source>
        <dbReference type="ARBA" id="ARBA00009012"/>
    </source>
</evidence>
<keyword evidence="8" id="KW-1185">Reference proteome</keyword>
<organism evidence="7 8">
    <name type="scientific">Halocalculus aciditolerans</name>
    <dbReference type="NCBI Taxonomy" id="1383812"/>
    <lineage>
        <taxon>Archaea</taxon>
        <taxon>Methanobacteriati</taxon>
        <taxon>Methanobacteriota</taxon>
        <taxon>Stenosarchaea group</taxon>
        <taxon>Halobacteria</taxon>
        <taxon>Halobacteriales</taxon>
        <taxon>Halobacteriaceae</taxon>
        <taxon>Halocalculus</taxon>
    </lineage>
</organism>
<comment type="subcellular location">
    <subcellularLocation>
        <location evidence="1">Membrane</location>
        <topology evidence="1">Multi-pass membrane protein</topology>
    </subcellularLocation>
</comment>
<dbReference type="Proteomes" id="UP000607197">
    <property type="component" value="Unassembled WGS sequence"/>
</dbReference>
<protein>
    <recommendedName>
        <fullName evidence="9">TIGR00297 family protein</fullName>
    </recommendedName>
</protein>
<evidence type="ECO:0000256" key="1">
    <source>
        <dbReference type="ARBA" id="ARBA00004141"/>
    </source>
</evidence>
<evidence type="ECO:0000313" key="7">
    <source>
        <dbReference type="EMBL" id="GGL51313.1"/>
    </source>
</evidence>
<accession>A0A830F8X6</accession>
<dbReference type="AlphaFoldDB" id="A0A830F8X6"/>
<proteinExistence type="inferred from homology"/>
<feature type="transmembrane region" description="Helical" evidence="6">
    <location>
        <begin position="363"/>
        <end position="382"/>
    </location>
</feature>
<feature type="transmembrane region" description="Helical" evidence="6">
    <location>
        <begin position="178"/>
        <end position="196"/>
    </location>
</feature>
<feature type="transmembrane region" description="Helical" evidence="6">
    <location>
        <begin position="153"/>
        <end position="172"/>
    </location>
</feature>
<feature type="transmembrane region" description="Helical" evidence="6">
    <location>
        <begin position="203"/>
        <end position="226"/>
    </location>
</feature>
<comment type="caution">
    <text evidence="7">The sequence shown here is derived from an EMBL/GenBank/DDBJ whole genome shotgun (WGS) entry which is preliminary data.</text>
</comment>
<feature type="transmembrane region" description="Helical" evidence="6">
    <location>
        <begin position="420"/>
        <end position="439"/>
    </location>
</feature>
<dbReference type="PANTHER" id="PTHR13353">
    <property type="entry name" value="TRANSMEMBRANE PROTEIN 19"/>
    <property type="match status" value="1"/>
</dbReference>
<name>A0A830F8X6_9EURY</name>
<evidence type="ECO:0000256" key="4">
    <source>
        <dbReference type="ARBA" id="ARBA00022989"/>
    </source>
</evidence>